<dbReference type="Pfam" id="PF13673">
    <property type="entry name" value="Acetyltransf_10"/>
    <property type="match status" value="1"/>
</dbReference>
<dbReference type="PROSITE" id="PS51186">
    <property type="entry name" value="GNAT"/>
    <property type="match status" value="1"/>
</dbReference>
<feature type="domain" description="N-acetyltransferase" evidence="3">
    <location>
        <begin position="4"/>
        <end position="144"/>
    </location>
</feature>
<reference evidence="5" key="1">
    <citation type="journal article" date="2019" name="Int. J. Syst. Evol. Microbiol.">
        <title>The Global Catalogue of Microorganisms (GCM) 10K type strain sequencing project: providing services to taxonomists for standard genome sequencing and annotation.</title>
        <authorList>
            <consortium name="The Broad Institute Genomics Platform"/>
            <consortium name="The Broad Institute Genome Sequencing Center for Infectious Disease"/>
            <person name="Wu L."/>
            <person name="Ma J."/>
        </authorList>
    </citation>
    <scope>NUCLEOTIDE SEQUENCE [LARGE SCALE GENOMIC DNA]</scope>
    <source>
        <strain evidence="5">CGMCC 1.12664</strain>
    </source>
</reference>
<name>A0A917EDP5_9RHOB</name>
<keyword evidence="5" id="KW-1185">Reference proteome</keyword>
<keyword evidence="2" id="KW-0012">Acyltransferase</keyword>
<dbReference type="InterPro" id="IPR050832">
    <property type="entry name" value="Bact_Acetyltransf"/>
</dbReference>
<dbReference type="GO" id="GO:0016747">
    <property type="term" value="F:acyltransferase activity, transferring groups other than amino-acyl groups"/>
    <property type="evidence" value="ECO:0007669"/>
    <property type="project" value="InterPro"/>
</dbReference>
<dbReference type="InterPro" id="IPR016181">
    <property type="entry name" value="Acyl_CoA_acyltransferase"/>
</dbReference>
<evidence type="ECO:0000313" key="5">
    <source>
        <dbReference type="Proteomes" id="UP000612855"/>
    </source>
</evidence>
<sequence>MSGVTIRVAEPLDAGSVGAILGQGVRDHRWMPHLHSEAENIAFAGRMIDHGWVWVAADGAAIRGFLAREGGYVHALYVARGARGRGIGARLIAAAQADCDRLELYTFVANTGARRFYARHGFTEAERSDGSRNDEGLPDILFVWESGGGNG</sequence>
<dbReference type="CDD" id="cd04301">
    <property type="entry name" value="NAT_SF"/>
    <property type="match status" value="1"/>
</dbReference>
<organism evidence="4 5">
    <name type="scientific">Primorskyibacter flagellatus</name>
    <dbReference type="NCBI Taxonomy" id="1387277"/>
    <lineage>
        <taxon>Bacteria</taxon>
        <taxon>Pseudomonadati</taxon>
        <taxon>Pseudomonadota</taxon>
        <taxon>Alphaproteobacteria</taxon>
        <taxon>Rhodobacterales</taxon>
        <taxon>Roseobacteraceae</taxon>
        <taxon>Primorskyibacter</taxon>
    </lineage>
</organism>
<accession>A0A917EDP5</accession>
<evidence type="ECO:0000259" key="3">
    <source>
        <dbReference type="PROSITE" id="PS51186"/>
    </source>
</evidence>
<evidence type="ECO:0000256" key="1">
    <source>
        <dbReference type="ARBA" id="ARBA00022679"/>
    </source>
</evidence>
<protein>
    <submittedName>
        <fullName evidence="4">N-acetyltransferase GCN5</fullName>
    </submittedName>
</protein>
<dbReference type="RefSeq" id="WP_229737421.1">
    <property type="nucleotide sequence ID" value="NZ_BMFJ01000001.1"/>
</dbReference>
<dbReference type="EMBL" id="BMFJ01000001">
    <property type="protein sequence ID" value="GGE22063.1"/>
    <property type="molecule type" value="Genomic_DNA"/>
</dbReference>
<evidence type="ECO:0000313" key="4">
    <source>
        <dbReference type="EMBL" id="GGE22063.1"/>
    </source>
</evidence>
<dbReference type="PANTHER" id="PTHR43877">
    <property type="entry name" value="AMINOALKYLPHOSPHONATE N-ACETYLTRANSFERASE-RELATED-RELATED"/>
    <property type="match status" value="1"/>
</dbReference>
<gene>
    <name evidence="4" type="ORF">GCM10011360_08200</name>
</gene>
<dbReference type="Gene3D" id="3.40.630.30">
    <property type="match status" value="1"/>
</dbReference>
<comment type="caution">
    <text evidence="4">The sequence shown here is derived from an EMBL/GenBank/DDBJ whole genome shotgun (WGS) entry which is preliminary data.</text>
</comment>
<evidence type="ECO:0000256" key="2">
    <source>
        <dbReference type="ARBA" id="ARBA00023315"/>
    </source>
</evidence>
<dbReference type="AlphaFoldDB" id="A0A917EDP5"/>
<keyword evidence="1" id="KW-0808">Transferase</keyword>
<dbReference type="SUPFAM" id="SSF55729">
    <property type="entry name" value="Acyl-CoA N-acyltransferases (Nat)"/>
    <property type="match status" value="1"/>
</dbReference>
<dbReference type="InterPro" id="IPR000182">
    <property type="entry name" value="GNAT_dom"/>
</dbReference>
<proteinExistence type="predicted"/>
<dbReference type="Proteomes" id="UP000612855">
    <property type="component" value="Unassembled WGS sequence"/>
</dbReference>